<feature type="domain" description="NmrA-like" evidence="4">
    <location>
        <begin position="260"/>
        <end position="553"/>
    </location>
</feature>
<sequence length="572" mass="64420">MENELSKILIFGGTGYLGKYMVKASVSMGHQTYVYARPITTQSSPAKIGLHKEFQAIGVTIVQGELDEQEKIVSVLRQVDVVISTLAYPQVLDQLKIIEAIKVAGNIKRFFPSDFGAEEDRVTPLPPFEAFLDKKRKIRRATEAAGIPHTFVSANCFGAYFVNHLLHPHEKTQDIAVYGSGEAKTVMNCEEDIAMYTIRLADDPRTCNRVVIYRPQKNIVSQLELISLWEKKTGKTFNRIHVPEEEIVELSEKAMENEMSKILIFGGTGYLGKYMVKASVSMGHKTYVYARPITTQSSPAKIGLHKEFQAIGVTIVQGELDEQEKIVSVLRQVDVVISTLAYPQVLDQLKIIEAIKVAGNIKRFFPSDFGAEEDRVTPLPPFEAFLDKKRKIRRATEAAGIPHTFVSANCFGAYFINHLLHPHEKTQDIAVYGSGEAKTVMNYEEDIAMYTIRMADDPRTCNRVVIYRPQKNIVSQLELISLWEKKTGKTFNRIHVPEEEIVELSETLPDPQNIPPSILHSLFIKGDLMGYELGEDDLEASRLYPDLHFKTIDQLLDIFLICPPDPAKAAFE</sequence>
<keyword evidence="6" id="KW-1185">Reference proteome</keyword>
<dbReference type="SUPFAM" id="SSF51735">
    <property type="entry name" value="NAD(P)-binding Rossmann-fold domains"/>
    <property type="match status" value="2"/>
</dbReference>
<dbReference type="Proteomes" id="UP000657918">
    <property type="component" value="Unassembled WGS sequence"/>
</dbReference>
<dbReference type="InterPro" id="IPR036291">
    <property type="entry name" value="NAD(P)-bd_dom_sf"/>
</dbReference>
<keyword evidence="2" id="KW-0521">NADP</keyword>
<dbReference type="OrthoDB" id="419598at2759"/>
<evidence type="ECO:0000313" key="5">
    <source>
        <dbReference type="EMBL" id="KAF9670579.1"/>
    </source>
</evidence>
<comment type="similarity">
    <text evidence="1">Belongs to the NmrA-type oxidoreductase family. Isoflavone reductase subfamily.</text>
</comment>
<dbReference type="Gene3D" id="3.90.25.10">
    <property type="entry name" value="UDP-galactose 4-epimerase, domain 1"/>
    <property type="match status" value="2"/>
</dbReference>
<dbReference type="InterPro" id="IPR045312">
    <property type="entry name" value="PCBER-like"/>
</dbReference>
<dbReference type="Pfam" id="PF05368">
    <property type="entry name" value="NmrA"/>
    <property type="match status" value="2"/>
</dbReference>
<protein>
    <recommendedName>
        <fullName evidence="4">NmrA-like domain-containing protein</fullName>
    </recommendedName>
</protein>
<organism evidence="5 6">
    <name type="scientific">Salix dunnii</name>
    <dbReference type="NCBI Taxonomy" id="1413687"/>
    <lineage>
        <taxon>Eukaryota</taxon>
        <taxon>Viridiplantae</taxon>
        <taxon>Streptophyta</taxon>
        <taxon>Embryophyta</taxon>
        <taxon>Tracheophyta</taxon>
        <taxon>Spermatophyta</taxon>
        <taxon>Magnoliopsida</taxon>
        <taxon>eudicotyledons</taxon>
        <taxon>Gunneridae</taxon>
        <taxon>Pentapetalae</taxon>
        <taxon>rosids</taxon>
        <taxon>fabids</taxon>
        <taxon>Malpighiales</taxon>
        <taxon>Salicaceae</taxon>
        <taxon>Saliceae</taxon>
        <taxon>Salix</taxon>
    </lineage>
</organism>
<dbReference type="PANTHER" id="PTHR43349:SF9">
    <property type="entry name" value="PHENYLCOUMARAN BENZYLIC ETHER REDUCTASE-LIKE PROTEIN"/>
    <property type="match status" value="1"/>
</dbReference>
<evidence type="ECO:0000256" key="2">
    <source>
        <dbReference type="ARBA" id="ARBA00022857"/>
    </source>
</evidence>
<dbReference type="GO" id="GO:0009807">
    <property type="term" value="P:lignan biosynthetic process"/>
    <property type="evidence" value="ECO:0007669"/>
    <property type="project" value="UniProtKB-ARBA"/>
</dbReference>
<evidence type="ECO:0000259" key="4">
    <source>
        <dbReference type="Pfam" id="PF05368"/>
    </source>
</evidence>
<comment type="caution">
    <text evidence="5">The sequence shown here is derived from an EMBL/GenBank/DDBJ whole genome shotgun (WGS) entry which is preliminary data.</text>
</comment>
<dbReference type="InterPro" id="IPR008030">
    <property type="entry name" value="NmrA-like"/>
</dbReference>
<feature type="domain" description="NmrA-like" evidence="4">
    <location>
        <begin position="6"/>
        <end position="259"/>
    </location>
</feature>
<dbReference type="EMBL" id="JADGMS010000013">
    <property type="protein sequence ID" value="KAF9670579.1"/>
    <property type="molecule type" value="Genomic_DNA"/>
</dbReference>
<evidence type="ECO:0000256" key="1">
    <source>
        <dbReference type="ARBA" id="ARBA00005725"/>
    </source>
</evidence>
<keyword evidence="3" id="KW-0560">Oxidoreductase</keyword>
<name>A0A835MNI5_9ROSI</name>
<gene>
    <name evidence="5" type="ORF">SADUNF_Sadunf13G0083600</name>
</gene>
<dbReference type="GO" id="GO:0016491">
    <property type="term" value="F:oxidoreductase activity"/>
    <property type="evidence" value="ECO:0007669"/>
    <property type="project" value="UniProtKB-KW"/>
</dbReference>
<dbReference type="AlphaFoldDB" id="A0A835MNI5"/>
<evidence type="ECO:0000313" key="6">
    <source>
        <dbReference type="Proteomes" id="UP000657918"/>
    </source>
</evidence>
<evidence type="ECO:0000256" key="3">
    <source>
        <dbReference type="ARBA" id="ARBA00023002"/>
    </source>
</evidence>
<reference evidence="5 6" key="1">
    <citation type="submission" date="2020-10" db="EMBL/GenBank/DDBJ databases">
        <title>Plant Genome Project.</title>
        <authorList>
            <person name="Zhang R.-G."/>
        </authorList>
    </citation>
    <scope>NUCLEOTIDE SEQUENCE [LARGE SCALE GENOMIC DNA]</scope>
    <source>
        <strain evidence="5">FAFU-HL-1</strain>
        <tissue evidence="5">Leaf</tissue>
    </source>
</reference>
<accession>A0A835MNI5</accession>
<dbReference type="Gene3D" id="3.40.50.720">
    <property type="entry name" value="NAD(P)-binding Rossmann-like Domain"/>
    <property type="match status" value="2"/>
</dbReference>
<dbReference type="CDD" id="cd05259">
    <property type="entry name" value="PCBER_SDR_a"/>
    <property type="match status" value="2"/>
</dbReference>
<dbReference type="InterPro" id="IPR050608">
    <property type="entry name" value="NmrA-type/Isoflavone_red_sf"/>
</dbReference>
<dbReference type="PANTHER" id="PTHR43349">
    <property type="entry name" value="PINORESINOL REDUCTASE-RELATED"/>
    <property type="match status" value="1"/>
</dbReference>
<proteinExistence type="inferred from homology"/>